<evidence type="ECO:0000259" key="8">
    <source>
        <dbReference type="PROSITE" id="PS51297"/>
    </source>
</evidence>
<dbReference type="PANTHER" id="PTHR48019">
    <property type="entry name" value="SERUM RESPONSE FACTOR HOMOLOG"/>
    <property type="match status" value="1"/>
</dbReference>
<evidence type="ECO:0000256" key="4">
    <source>
        <dbReference type="ARBA" id="ARBA00023163"/>
    </source>
</evidence>
<reference evidence="9 10" key="1">
    <citation type="submission" date="2023-10" db="EMBL/GenBank/DDBJ databases">
        <title>Chromosome-scale genome assembly provides insights into flower coloration mechanisms of Canna indica.</title>
        <authorList>
            <person name="Li C."/>
        </authorList>
    </citation>
    <scope>NUCLEOTIDE SEQUENCE [LARGE SCALE GENOMIC DNA]</scope>
    <source>
        <tissue evidence="9">Flower</tissue>
    </source>
</reference>
<dbReference type="CDD" id="cd00265">
    <property type="entry name" value="MADS_MEF2_like"/>
    <property type="match status" value="1"/>
</dbReference>
<keyword evidence="3" id="KW-0238">DNA-binding</keyword>
<dbReference type="Pfam" id="PF01486">
    <property type="entry name" value="K-box"/>
    <property type="match status" value="1"/>
</dbReference>
<sequence length="211" mass="24357">MVRGKTEMKRIENTISRQVTFSKRKNGLLKKAYELSVLCDVEVALLIFSPRGKLYEFASSSIQSTIERYKEHLREDVSSTTQELDTKQWKNEAEMTKRLELLETSKQQLLGEILESCSLEELHDLEGKIMQSLQSIRGRKHLLLKEQVAQLKEKEKSLLKENALLREKFELLPQLPSAARKEVSLHTSQDQDNEVETELCIGFPGRGSHRM</sequence>
<dbReference type="InterPro" id="IPR002487">
    <property type="entry name" value="TF_Kbox"/>
</dbReference>
<dbReference type="PROSITE" id="PS00350">
    <property type="entry name" value="MADS_BOX_1"/>
    <property type="match status" value="1"/>
</dbReference>
<dbReference type="Proteomes" id="UP001327560">
    <property type="component" value="Chromosome 6"/>
</dbReference>
<dbReference type="FunFam" id="3.40.1810.10:FF:000008">
    <property type="entry name" value="MADS-box transcription factor 1"/>
    <property type="match status" value="1"/>
</dbReference>
<keyword evidence="10" id="KW-1185">Reference proteome</keyword>
<dbReference type="Gene3D" id="3.40.1810.10">
    <property type="entry name" value="Transcription factor, MADS-box"/>
    <property type="match status" value="1"/>
</dbReference>
<keyword evidence="5" id="KW-0539">Nucleus</keyword>
<dbReference type="PROSITE" id="PS51297">
    <property type="entry name" value="K_BOX"/>
    <property type="match status" value="1"/>
</dbReference>
<feature type="coiled-coil region" evidence="6">
    <location>
        <begin position="141"/>
        <end position="168"/>
    </location>
</feature>
<dbReference type="EMBL" id="CP136895">
    <property type="protein sequence ID" value="WOL09974.1"/>
    <property type="molecule type" value="Genomic_DNA"/>
</dbReference>
<dbReference type="SUPFAM" id="SSF55455">
    <property type="entry name" value="SRF-like"/>
    <property type="match status" value="1"/>
</dbReference>
<keyword evidence="4" id="KW-0804">Transcription</keyword>
<feature type="domain" description="K-box" evidence="8">
    <location>
        <begin position="85"/>
        <end position="175"/>
    </location>
</feature>
<dbReference type="InterPro" id="IPR036879">
    <property type="entry name" value="TF_MADSbox_sf"/>
</dbReference>
<evidence type="ECO:0000313" key="9">
    <source>
        <dbReference type="EMBL" id="WOL09974.1"/>
    </source>
</evidence>
<keyword evidence="2" id="KW-0805">Transcription regulation</keyword>
<name>A0AAQ3QGB8_9LILI</name>
<proteinExistence type="predicted"/>
<evidence type="ECO:0000256" key="6">
    <source>
        <dbReference type="SAM" id="Coils"/>
    </source>
</evidence>
<keyword evidence="6" id="KW-0175">Coiled coil</keyword>
<dbReference type="PRINTS" id="PR00404">
    <property type="entry name" value="MADSDOMAIN"/>
</dbReference>
<protein>
    <submittedName>
        <fullName evidence="9">MADS-box transcription factor 50-like</fullName>
    </submittedName>
</protein>
<dbReference type="AlphaFoldDB" id="A0AAQ3QGB8"/>
<dbReference type="GO" id="GO:0045944">
    <property type="term" value="P:positive regulation of transcription by RNA polymerase II"/>
    <property type="evidence" value="ECO:0007669"/>
    <property type="project" value="InterPro"/>
</dbReference>
<evidence type="ECO:0000259" key="7">
    <source>
        <dbReference type="PROSITE" id="PS50066"/>
    </source>
</evidence>
<dbReference type="Pfam" id="PF00319">
    <property type="entry name" value="SRF-TF"/>
    <property type="match status" value="1"/>
</dbReference>
<dbReference type="GO" id="GO:0005634">
    <property type="term" value="C:nucleus"/>
    <property type="evidence" value="ECO:0007669"/>
    <property type="project" value="UniProtKB-SubCell"/>
</dbReference>
<dbReference type="InterPro" id="IPR002100">
    <property type="entry name" value="TF_MADSbox"/>
</dbReference>
<dbReference type="PROSITE" id="PS50066">
    <property type="entry name" value="MADS_BOX_2"/>
    <property type="match status" value="1"/>
</dbReference>
<dbReference type="SMART" id="SM00432">
    <property type="entry name" value="MADS"/>
    <property type="match status" value="1"/>
</dbReference>
<dbReference type="GO" id="GO:0046983">
    <property type="term" value="F:protein dimerization activity"/>
    <property type="evidence" value="ECO:0007669"/>
    <property type="project" value="InterPro"/>
</dbReference>
<dbReference type="GO" id="GO:0000977">
    <property type="term" value="F:RNA polymerase II transcription regulatory region sequence-specific DNA binding"/>
    <property type="evidence" value="ECO:0007669"/>
    <property type="project" value="InterPro"/>
</dbReference>
<dbReference type="InterPro" id="IPR050142">
    <property type="entry name" value="MADS-box/MEF2_TF"/>
</dbReference>
<evidence type="ECO:0000256" key="3">
    <source>
        <dbReference type="ARBA" id="ARBA00023125"/>
    </source>
</evidence>
<accession>A0AAQ3QGB8</accession>
<organism evidence="9 10">
    <name type="scientific">Canna indica</name>
    <name type="common">Indian-shot</name>
    <dbReference type="NCBI Taxonomy" id="4628"/>
    <lineage>
        <taxon>Eukaryota</taxon>
        <taxon>Viridiplantae</taxon>
        <taxon>Streptophyta</taxon>
        <taxon>Embryophyta</taxon>
        <taxon>Tracheophyta</taxon>
        <taxon>Spermatophyta</taxon>
        <taxon>Magnoliopsida</taxon>
        <taxon>Liliopsida</taxon>
        <taxon>Zingiberales</taxon>
        <taxon>Cannaceae</taxon>
        <taxon>Canna</taxon>
    </lineage>
</organism>
<evidence type="ECO:0000256" key="1">
    <source>
        <dbReference type="ARBA" id="ARBA00004123"/>
    </source>
</evidence>
<dbReference type="InterPro" id="IPR033896">
    <property type="entry name" value="MEF2-like_N"/>
</dbReference>
<dbReference type="GO" id="GO:0003700">
    <property type="term" value="F:DNA-binding transcription factor activity"/>
    <property type="evidence" value="ECO:0007669"/>
    <property type="project" value="InterPro"/>
</dbReference>
<comment type="subcellular location">
    <subcellularLocation>
        <location evidence="1">Nucleus</location>
    </subcellularLocation>
</comment>
<gene>
    <name evidence="9" type="ORF">Cni_G18728</name>
</gene>
<evidence type="ECO:0000313" key="10">
    <source>
        <dbReference type="Proteomes" id="UP001327560"/>
    </source>
</evidence>
<evidence type="ECO:0000256" key="5">
    <source>
        <dbReference type="ARBA" id="ARBA00023242"/>
    </source>
</evidence>
<feature type="domain" description="MADS-box" evidence="7">
    <location>
        <begin position="1"/>
        <end position="61"/>
    </location>
</feature>
<evidence type="ECO:0000256" key="2">
    <source>
        <dbReference type="ARBA" id="ARBA00023015"/>
    </source>
</evidence>